<dbReference type="PANTHER" id="PTHR45695:SF9">
    <property type="entry name" value="LEUCOKININ RECEPTOR"/>
    <property type="match status" value="1"/>
</dbReference>
<dbReference type="FunFam" id="1.20.1070.10:FF:000291">
    <property type="entry name" value="Predicted protein"/>
    <property type="match status" value="1"/>
</dbReference>
<feature type="transmembrane region" description="Helical" evidence="9">
    <location>
        <begin position="150"/>
        <end position="168"/>
    </location>
</feature>
<keyword evidence="4 8" id="KW-0297">G-protein coupled receptor</keyword>
<feature type="transmembrane region" description="Helical" evidence="9">
    <location>
        <begin position="102"/>
        <end position="129"/>
    </location>
</feature>
<feature type="domain" description="G-protein coupled receptors family 1 profile" evidence="10">
    <location>
        <begin position="45"/>
        <end position="306"/>
    </location>
</feature>
<evidence type="ECO:0000256" key="9">
    <source>
        <dbReference type="SAM" id="Phobius"/>
    </source>
</evidence>
<evidence type="ECO:0000256" key="4">
    <source>
        <dbReference type="ARBA" id="ARBA00023040"/>
    </source>
</evidence>
<comment type="similarity">
    <text evidence="8">Belongs to the G-protein coupled receptor 1 family.</text>
</comment>
<evidence type="ECO:0000256" key="3">
    <source>
        <dbReference type="ARBA" id="ARBA00022989"/>
    </source>
</evidence>
<accession>A0AAU9XD90</accession>
<dbReference type="EMBL" id="CALNXJ010000039">
    <property type="protein sequence ID" value="CAH3144216.1"/>
    <property type="molecule type" value="Genomic_DNA"/>
</dbReference>
<reference evidence="11 12" key="1">
    <citation type="submission" date="2022-05" db="EMBL/GenBank/DDBJ databases">
        <authorList>
            <consortium name="Genoscope - CEA"/>
            <person name="William W."/>
        </authorList>
    </citation>
    <scope>NUCLEOTIDE SEQUENCE [LARGE SCALE GENOMIC DNA]</scope>
</reference>
<keyword evidence="7 8" id="KW-0807">Transducer</keyword>
<dbReference type="PANTHER" id="PTHR45695">
    <property type="entry name" value="LEUCOKININ RECEPTOR-RELATED"/>
    <property type="match status" value="1"/>
</dbReference>
<dbReference type="PRINTS" id="PR00237">
    <property type="entry name" value="GPCRRHODOPSN"/>
</dbReference>
<evidence type="ECO:0000256" key="8">
    <source>
        <dbReference type="RuleBase" id="RU000688"/>
    </source>
</evidence>
<sequence>MNNNMNNTTYGEEGALSCGYPSVSLLQQTIRAGIVLLVLICSLVGNIFVLRVVRKNIKLHSVTHYLIVNLAVADLLITVFNMTELLKIEVTGSEQTFGGVAGDVYCIGSIVIFNLSVACSILSLSAISIERFCSIIFPFKRIITLPRAKGMLVTIWVFSFLITIPFFFNTKTEDYYGDGVFYCIEDWSPLDSEKAAQVFQVIFFLLMYACPLTVILVLYLIIGVKLWRRQVSVKASLGNSQRRTRMTVQVIKMLVTSVVAFALCWLPQHVALFIGYFRLDICPPEFLWFGGQILGYANSMMNPIIYIAFHSEYRKEFKVVLARFFPICRGHRKGATIINLQKQNNPVELGMVSVLSFKVRLSDGLRSEFSDVNSSSPFKGSRENQALNRIEMPSRRRNEQLAEAIRSGKTKFDCHSHFFIQQHCRYLDHAKESTNAKFNTPIDRQHGYGRYPHYSLSHALQTVGSNNRQRRGNVWWIARNGYLQTGGLQSKCFHRSLCPDLDGNFHGKVYGGHVSFQESHFEP</sequence>
<feature type="transmembrane region" description="Helical" evidence="9">
    <location>
        <begin position="62"/>
        <end position="82"/>
    </location>
</feature>
<evidence type="ECO:0000256" key="1">
    <source>
        <dbReference type="ARBA" id="ARBA00004141"/>
    </source>
</evidence>
<protein>
    <recommendedName>
        <fullName evidence="10">G-protein coupled receptors family 1 profile domain-containing protein</fullName>
    </recommendedName>
</protein>
<organism evidence="11 12">
    <name type="scientific">Pocillopora meandrina</name>
    <dbReference type="NCBI Taxonomy" id="46732"/>
    <lineage>
        <taxon>Eukaryota</taxon>
        <taxon>Metazoa</taxon>
        <taxon>Cnidaria</taxon>
        <taxon>Anthozoa</taxon>
        <taxon>Hexacorallia</taxon>
        <taxon>Scleractinia</taxon>
        <taxon>Astrocoeniina</taxon>
        <taxon>Pocilloporidae</taxon>
        <taxon>Pocillopora</taxon>
    </lineage>
</organism>
<name>A0AAU9XD90_9CNID</name>
<evidence type="ECO:0000256" key="6">
    <source>
        <dbReference type="ARBA" id="ARBA00023170"/>
    </source>
</evidence>
<dbReference type="InterPro" id="IPR017452">
    <property type="entry name" value="GPCR_Rhodpsn_7TM"/>
</dbReference>
<dbReference type="PROSITE" id="PS50262">
    <property type="entry name" value="G_PROTEIN_RECEP_F1_2"/>
    <property type="match status" value="1"/>
</dbReference>
<dbReference type="PROSITE" id="PS00237">
    <property type="entry name" value="G_PROTEIN_RECEP_F1_1"/>
    <property type="match status" value="1"/>
</dbReference>
<evidence type="ECO:0000256" key="5">
    <source>
        <dbReference type="ARBA" id="ARBA00023136"/>
    </source>
</evidence>
<dbReference type="SUPFAM" id="SSF81321">
    <property type="entry name" value="Family A G protein-coupled receptor-like"/>
    <property type="match status" value="1"/>
</dbReference>
<dbReference type="Pfam" id="PF00001">
    <property type="entry name" value="7tm_1"/>
    <property type="match status" value="1"/>
</dbReference>
<evidence type="ECO:0000313" key="12">
    <source>
        <dbReference type="Proteomes" id="UP001159428"/>
    </source>
</evidence>
<dbReference type="Gene3D" id="1.20.1070.10">
    <property type="entry name" value="Rhodopsin 7-helix transmembrane proteins"/>
    <property type="match status" value="1"/>
</dbReference>
<dbReference type="InterPro" id="IPR000276">
    <property type="entry name" value="GPCR_Rhodpsn"/>
</dbReference>
<dbReference type="GO" id="GO:0004930">
    <property type="term" value="F:G protein-coupled receptor activity"/>
    <property type="evidence" value="ECO:0007669"/>
    <property type="project" value="UniProtKB-KW"/>
</dbReference>
<evidence type="ECO:0000259" key="10">
    <source>
        <dbReference type="PROSITE" id="PS50262"/>
    </source>
</evidence>
<feature type="transmembrane region" description="Helical" evidence="9">
    <location>
        <begin position="250"/>
        <end position="274"/>
    </location>
</feature>
<evidence type="ECO:0000256" key="7">
    <source>
        <dbReference type="ARBA" id="ARBA00023224"/>
    </source>
</evidence>
<feature type="transmembrane region" description="Helical" evidence="9">
    <location>
        <begin position="198"/>
        <end position="222"/>
    </location>
</feature>
<dbReference type="GO" id="GO:0005886">
    <property type="term" value="C:plasma membrane"/>
    <property type="evidence" value="ECO:0007669"/>
    <property type="project" value="TreeGrafter"/>
</dbReference>
<keyword evidence="3 9" id="KW-1133">Transmembrane helix</keyword>
<proteinExistence type="inferred from homology"/>
<feature type="transmembrane region" description="Helical" evidence="9">
    <location>
        <begin position="30"/>
        <end position="50"/>
    </location>
</feature>
<dbReference type="Proteomes" id="UP001159428">
    <property type="component" value="Unassembled WGS sequence"/>
</dbReference>
<keyword evidence="2 8" id="KW-0812">Transmembrane</keyword>
<evidence type="ECO:0000256" key="2">
    <source>
        <dbReference type="ARBA" id="ARBA00022692"/>
    </source>
</evidence>
<keyword evidence="12" id="KW-1185">Reference proteome</keyword>
<gene>
    <name evidence="11" type="ORF">PMEA_00021225</name>
</gene>
<comment type="caution">
    <text evidence="11">The sequence shown here is derived from an EMBL/GenBank/DDBJ whole genome shotgun (WGS) entry which is preliminary data.</text>
</comment>
<comment type="subcellular location">
    <subcellularLocation>
        <location evidence="1">Membrane</location>
        <topology evidence="1">Multi-pass membrane protein</topology>
    </subcellularLocation>
</comment>
<feature type="transmembrane region" description="Helical" evidence="9">
    <location>
        <begin position="286"/>
        <end position="309"/>
    </location>
</feature>
<evidence type="ECO:0000313" key="11">
    <source>
        <dbReference type="EMBL" id="CAH3144216.1"/>
    </source>
</evidence>
<keyword evidence="6 8" id="KW-0675">Receptor</keyword>
<dbReference type="AlphaFoldDB" id="A0AAU9XD90"/>
<keyword evidence="5 9" id="KW-0472">Membrane</keyword>